<evidence type="ECO:0000256" key="3">
    <source>
        <dbReference type="PIRSR" id="PIRSR610347-3"/>
    </source>
</evidence>
<dbReference type="GO" id="GO:0017005">
    <property type="term" value="F:3'-tyrosyl-DNA phosphodiesterase activity"/>
    <property type="evidence" value="ECO:0007669"/>
    <property type="project" value="TreeGrafter"/>
</dbReference>
<feature type="region of interest" description="Disordered" evidence="4">
    <location>
        <begin position="419"/>
        <end position="444"/>
    </location>
</feature>
<feature type="active site" description="Proton donor/acceptor" evidence="1">
    <location>
        <position position="527"/>
    </location>
</feature>
<gene>
    <name evidence="5" type="ORF">FN846DRAFT_931193</name>
</gene>
<comment type="caution">
    <text evidence="5">The sequence shown here is derived from an EMBL/GenBank/DDBJ whole genome shotgun (WGS) entry which is preliminary data.</text>
</comment>
<proteinExistence type="predicted"/>
<evidence type="ECO:0000256" key="2">
    <source>
        <dbReference type="PIRSR" id="PIRSR610347-2"/>
    </source>
</evidence>
<protein>
    <submittedName>
        <fullName evidence="5">Tyrosyl-DNA phosphodiesterase domain protein</fullName>
    </submittedName>
</protein>
<evidence type="ECO:0000256" key="4">
    <source>
        <dbReference type="SAM" id="MobiDB-lite"/>
    </source>
</evidence>
<dbReference type="GO" id="GO:0006281">
    <property type="term" value="P:DNA repair"/>
    <property type="evidence" value="ECO:0007669"/>
    <property type="project" value="InterPro"/>
</dbReference>
<evidence type="ECO:0000313" key="5">
    <source>
        <dbReference type="EMBL" id="KAA8913161.1"/>
    </source>
</evidence>
<sequence length="642" mass="72792">MSGDKDIFDFEVPDSEAEKEEMQRAIALSLEQQQPPRAQKRKVVVLVSDDEDGADQILKRPSTTIVSRHRTVVTYVSARHPEKKQRTVSECKQMELERLARAKAKAKENERAETEVKPMNFYDRAAAAALERAGEKKKKMQLVDLSSPEPERLPALKFGRGVVKKTFRTGQQQQKDEIRIEEVLEKETLVTTLLSSFQWDLEWILKKLPLDRNDHNVVFVMHAKEEQDRRMKEAFFKGLPRVEAVFPNMEGQVNCMHSKLMLLFHRDLKSGREWLRIAVPTANLTDYDWGMMGGVMENMVFMIDLPRMEIPNPEQTFFLEELLHFCSEQGIPEHILNDLVHHDFSATKEMAFVHTIGGSHAKDWEKTGFCGLGRAIKKLGYSSGKGLEVDYVTSSLGAAKPEFISTIYRAAQGHTGIKDLQRRSKGSIKSAPPKRGPKDFFGRKVDNAAAAEESTDDERELEEETNWDSIRQRFRVFFPSIDTVHSSQGGERCAGTICFQRQWWNAPTFPKTLLRDTKSVRQGTLMHNKLLLARPARTLNSKNGKMAAWAYVGSANLSESAWGRLVLDRATKSPKINCKNWECGVIIPVPAENLGRKLSGEPVEQKGPPEMTVFRGVVPVPMKTPGEPLGDKQPWFFLEASS</sequence>
<dbReference type="EMBL" id="VXIS01000017">
    <property type="protein sequence ID" value="KAA8913161.1"/>
    <property type="molecule type" value="Genomic_DNA"/>
</dbReference>
<dbReference type="GO" id="GO:0003697">
    <property type="term" value="F:single-stranded DNA binding"/>
    <property type="evidence" value="ECO:0007669"/>
    <property type="project" value="TreeGrafter"/>
</dbReference>
<dbReference type="AlphaFoldDB" id="A0A5J5F832"/>
<feature type="site" description="Interaction with DNA" evidence="3">
    <location>
        <position position="558"/>
    </location>
</feature>
<dbReference type="InParanoid" id="A0A5J5F832"/>
<evidence type="ECO:0000256" key="1">
    <source>
        <dbReference type="PIRSR" id="PIRSR610347-1"/>
    </source>
</evidence>
<dbReference type="SUPFAM" id="SSF56024">
    <property type="entry name" value="Phospholipase D/nuclease"/>
    <property type="match status" value="2"/>
</dbReference>
<dbReference type="InterPro" id="IPR010347">
    <property type="entry name" value="Tdp1"/>
</dbReference>
<feature type="active site" description="Nucleophile" evidence="1">
    <location>
        <position position="257"/>
    </location>
</feature>
<feature type="binding site" evidence="2">
    <location>
        <position position="259"/>
    </location>
    <ligand>
        <name>substrate</name>
    </ligand>
</feature>
<organism evidence="5 6">
    <name type="scientific">Sphaerosporella brunnea</name>
    <dbReference type="NCBI Taxonomy" id="1250544"/>
    <lineage>
        <taxon>Eukaryota</taxon>
        <taxon>Fungi</taxon>
        <taxon>Dikarya</taxon>
        <taxon>Ascomycota</taxon>
        <taxon>Pezizomycotina</taxon>
        <taxon>Pezizomycetes</taxon>
        <taxon>Pezizales</taxon>
        <taxon>Pyronemataceae</taxon>
        <taxon>Sphaerosporella</taxon>
    </lineage>
</organism>
<feature type="binding site" evidence="2">
    <location>
        <position position="529"/>
    </location>
    <ligand>
        <name>substrate</name>
    </ligand>
</feature>
<dbReference type="Proteomes" id="UP000326924">
    <property type="component" value="Unassembled WGS sequence"/>
</dbReference>
<dbReference type="OrthoDB" id="47785at2759"/>
<dbReference type="GO" id="GO:0005634">
    <property type="term" value="C:nucleus"/>
    <property type="evidence" value="ECO:0007669"/>
    <property type="project" value="InterPro"/>
</dbReference>
<dbReference type="PANTHER" id="PTHR12415">
    <property type="entry name" value="TYROSYL-DNA PHOSPHODIESTERASE 1"/>
    <property type="match status" value="1"/>
</dbReference>
<dbReference type="Pfam" id="PF06087">
    <property type="entry name" value="Tyr-DNA_phospho"/>
    <property type="match status" value="1"/>
</dbReference>
<dbReference type="CDD" id="cd09122">
    <property type="entry name" value="PLDc_Tdp1_1"/>
    <property type="match status" value="1"/>
</dbReference>
<dbReference type="GO" id="GO:0003690">
    <property type="term" value="F:double-stranded DNA binding"/>
    <property type="evidence" value="ECO:0007669"/>
    <property type="project" value="TreeGrafter"/>
</dbReference>
<evidence type="ECO:0000313" key="6">
    <source>
        <dbReference type="Proteomes" id="UP000326924"/>
    </source>
</evidence>
<name>A0A5J5F832_9PEZI</name>
<accession>A0A5J5F832</accession>
<reference evidence="5 6" key="1">
    <citation type="submission" date="2019-09" db="EMBL/GenBank/DDBJ databases">
        <title>Draft genome of the ectomycorrhizal ascomycete Sphaerosporella brunnea.</title>
        <authorList>
            <consortium name="DOE Joint Genome Institute"/>
            <person name="Benucci G.M."/>
            <person name="Marozzi G."/>
            <person name="Antonielli L."/>
            <person name="Sanchez S."/>
            <person name="Marco P."/>
            <person name="Wang X."/>
            <person name="Falini L.B."/>
            <person name="Barry K."/>
            <person name="Haridas S."/>
            <person name="Lipzen A."/>
            <person name="Labutti K."/>
            <person name="Grigoriev I.V."/>
            <person name="Murat C."/>
            <person name="Martin F."/>
            <person name="Albertini E."/>
            <person name="Donnini D."/>
            <person name="Bonito G."/>
        </authorList>
    </citation>
    <scope>NUCLEOTIDE SEQUENCE [LARGE SCALE GENOMIC DNA]</scope>
    <source>
        <strain evidence="5 6">Sb_GMNB300</strain>
    </source>
</reference>
<dbReference type="PANTHER" id="PTHR12415:SF4">
    <property type="entry name" value="TYROSYL-DNA PHOSPHODIESTERASE DOMAIN-CONTAINING PROTEIN"/>
    <property type="match status" value="1"/>
</dbReference>
<keyword evidence="6" id="KW-1185">Reference proteome</keyword>
<dbReference type="Gene3D" id="3.30.870.10">
    <property type="entry name" value="Endonuclease Chain A"/>
    <property type="match status" value="2"/>
</dbReference>